<name>A0A6G1C273_9ORYZ</name>
<dbReference type="AlphaFoldDB" id="A0A6G1C273"/>
<reference evidence="1 2" key="1">
    <citation type="submission" date="2019-11" db="EMBL/GenBank/DDBJ databases">
        <title>Whole genome sequence of Oryza granulata.</title>
        <authorList>
            <person name="Li W."/>
        </authorList>
    </citation>
    <scope>NUCLEOTIDE SEQUENCE [LARGE SCALE GENOMIC DNA]</scope>
    <source>
        <strain evidence="2">cv. Menghai</strain>
        <tissue evidence="1">Leaf</tissue>
    </source>
</reference>
<evidence type="ECO:0000313" key="1">
    <source>
        <dbReference type="EMBL" id="KAF0894067.1"/>
    </source>
</evidence>
<keyword evidence="2" id="KW-1185">Reference proteome</keyword>
<comment type="caution">
    <text evidence="1">The sequence shown here is derived from an EMBL/GenBank/DDBJ whole genome shotgun (WGS) entry which is preliminary data.</text>
</comment>
<accession>A0A6G1C273</accession>
<dbReference type="EMBL" id="SPHZ02000011">
    <property type="protein sequence ID" value="KAF0894067.1"/>
    <property type="molecule type" value="Genomic_DNA"/>
</dbReference>
<proteinExistence type="predicted"/>
<evidence type="ECO:0000313" key="2">
    <source>
        <dbReference type="Proteomes" id="UP000479710"/>
    </source>
</evidence>
<organism evidence="1 2">
    <name type="scientific">Oryza meyeriana var. granulata</name>
    <dbReference type="NCBI Taxonomy" id="110450"/>
    <lineage>
        <taxon>Eukaryota</taxon>
        <taxon>Viridiplantae</taxon>
        <taxon>Streptophyta</taxon>
        <taxon>Embryophyta</taxon>
        <taxon>Tracheophyta</taxon>
        <taxon>Spermatophyta</taxon>
        <taxon>Magnoliopsida</taxon>
        <taxon>Liliopsida</taxon>
        <taxon>Poales</taxon>
        <taxon>Poaceae</taxon>
        <taxon>BOP clade</taxon>
        <taxon>Oryzoideae</taxon>
        <taxon>Oryzeae</taxon>
        <taxon>Oryzinae</taxon>
        <taxon>Oryza</taxon>
        <taxon>Oryza meyeriana</taxon>
    </lineage>
</organism>
<dbReference type="Proteomes" id="UP000479710">
    <property type="component" value="Unassembled WGS sequence"/>
</dbReference>
<sequence length="65" mass="6664">MKTPTPRELPKRTTLTESAPSLLLNCLVASYAAAAADEAAMTTAEVAQLAAVTAETAAVTGDDDR</sequence>
<protein>
    <submittedName>
        <fullName evidence="1">Uncharacterized protein</fullName>
    </submittedName>
</protein>
<gene>
    <name evidence="1" type="ORF">E2562_033954</name>
</gene>